<dbReference type="RefSeq" id="WP_200344527.1">
    <property type="nucleotide sequence ID" value="NZ_NRSJ01000003.1"/>
</dbReference>
<accession>A0AAJ0U1G9</accession>
<keyword evidence="7" id="KW-0406">Ion transport</keyword>
<organism evidence="13 14">
    <name type="scientific">Halochromatium glycolicum</name>
    <dbReference type="NCBI Taxonomy" id="85075"/>
    <lineage>
        <taxon>Bacteria</taxon>
        <taxon>Pseudomonadati</taxon>
        <taxon>Pseudomonadota</taxon>
        <taxon>Gammaproteobacteria</taxon>
        <taxon>Chromatiales</taxon>
        <taxon>Chromatiaceae</taxon>
        <taxon>Halochromatium</taxon>
    </lineage>
</organism>
<evidence type="ECO:0000256" key="9">
    <source>
        <dbReference type="ARBA" id="ARBA00023136"/>
    </source>
</evidence>
<dbReference type="PROSITE" id="PS50928">
    <property type="entry name" value="ABC_TM1"/>
    <property type="match status" value="1"/>
</dbReference>
<feature type="transmembrane region" description="Helical" evidence="11">
    <location>
        <begin position="135"/>
        <end position="161"/>
    </location>
</feature>
<protein>
    <submittedName>
        <fullName evidence="13">Glutathione ABC transporter permease GsiC</fullName>
    </submittedName>
</protein>
<evidence type="ECO:0000256" key="6">
    <source>
        <dbReference type="ARBA" id="ARBA00022989"/>
    </source>
</evidence>
<keyword evidence="4" id="KW-0533">Nickel</keyword>
<keyword evidence="6 11" id="KW-1133">Transmembrane helix</keyword>
<dbReference type="InterPro" id="IPR045621">
    <property type="entry name" value="BPD_transp_1_N"/>
</dbReference>
<reference evidence="13" key="1">
    <citation type="submission" date="2017-08" db="EMBL/GenBank/DDBJ databases">
        <authorList>
            <person name="Imhoff J.F."/>
            <person name="Rahn T."/>
            <person name="Kuenzel S."/>
            <person name="Neulinger S.C."/>
        </authorList>
    </citation>
    <scope>NUCLEOTIDE SEQUENCE</scope>
    <source>
        <strain evidence="13">DSM 11080</strain>
    </source>
</reference>
<keyword evidence="5 11" id="KW-0812">Transmembrane</keyword>
<evidence type="ECO:0000256" key="4">
    <source>
        <dbReference type="ARBA" id="ARBA00022596"/>
    </source>
</evidence>
<evidence type="ECO:0000256" key="3">
    <source>
        <dbReference type="ARBA" id="ARBA00022475"/>
    </source>
</evidence>
<dbReference type="AlphaFoldDB" id="A0AAJ0U1G9"/>
<evidence type="ECO:0000256" key="7">
    <source>
        <dbReference type="ARBA" id="ARBA00023065"/>
    </source>
</evidence>
<evidence type="ECO:0000256" key="10">
    <source>
        <dbReference type="ARBA" id="ARBA00024202"/>
    </source>
</evidence>
<comment type="caution">
    <text evidence="13">The sequence shown here is derived from an EMBL/GenBank/DDBJ whole genome shotgun (WGS) entry which is preliminary data.</text>
</comment>
<dbReference type="InterPro" id="IPR035906">
    <property type="entry name" value="MetI-like_sf"/>
</dbReference>
<dbReference type="Gene3D" id="1.10.3720.10">
    <property type="entry name" value="MetI-like"/>
    <property type="match status" value="1"/>
</dbReference>
<dbReference type="GO" id="GO:0005886">
    <property type="term" value="C:plasma membrane"/>
    <property type="evidence" value="ECO:0007669"/>
    <property type="project" value="UniProtKB-SubCell"/>
</dbReference>
<dbReference type="Pfam" id="PF00528">
    <property type="entry name" value="BPD_transp_1"/>
    <property type="match status" value="1"/>
</dbReference>
<feature type="domain" description="ABC transmembrane type-1" evidence="12">
    <location>
        <begin position="95"/>
        <end position="292"/>
    </location>
</feature>
<evidence type="ECO:0000256" key="8">
    <source>
        <dbReference type="ARBA" id="ARBA00023112"/>
    </source>
</evidence>
<keyword evidence="2 11" id="KW-0813">Transport</keyword>
<evidence type="ECO:0000256" key="1">
    <source>
        <dbReference type="ARBA" id="ARBA00004651"/>
    </source>
</evidence>
<dbReference type="SUPFAM" id="SSF161098">
    <property type="entry name" value="MetI-like"/>
    <property type="match status" value="1"/>
</dbReference>
<sequence length="306" mass="33006">MLQQFGIRAAAALLVIWGACTLVFLLIHLVPGDPVEAMLGETARAADREAMRAALGLDAPLWRQYLDYLDGLIRLDLGESLREQRPVTRILAERLPATLLLAVASLTLAMLIAVPLGVVAARFHGQALDGLAMGFSLLGIAIPNFWLGPLLILVFSLWLGWTPVSGMEQPLSLVLPALTLGTGLAAVLARMVRNAVLEVLAEDYVRTARAKGLSEQAVLRRHALRNAWLPVFTLLGLQLGALLGGAVITETVFAWPGIGSLLVEAIQSRDFPLVQGSVLLIAALYVLINMLTDLAYAYVDPRVRLD</sequence>
<gene>
    <name evidence="13" type="ORF">CKO40_02810</name>
</gene>
<comment type="subcellular location">
    <subcellularLocation>
        <location evidence="1 11">Cell membrane</location>
        <topology evidence="1 11">Multi-pass membrane protein</topology>
    </subcellularLocation>
</comment>
<keyword evidence="8" id="KW-0921">Nickel transport</keyword>
<evidence type="ECO:0000259" key="12">
    <source>
        <dbReference type="PROSITE" id="PS50928"/>
    </source>
</evidence>
<dbReference type="Pfam" id="PF19300">
    <property type="entry name" value="BPD_transp_1_N"/>
    <property type="match status" value="1"/>
</dbReference>
<dbReference type="InterPro" id="IPR000515">
    <property type="entry name" value="MetI-like"/>
</dbReference>
<evidence type="ECO:0000256" key="5">
    <source>
        <dbReference type="ARBA" id="ARBA00022692"/>
    </source>
</evidence>
<keyword evidence="3" id="KW-1003">Cell membrane</keyword>
<evidence type="ECO:0000313" key="14">
    <source>
        <dbReference type="Proteomes" id="UP001296776"/>
    </source>
</evidence>
<dbReference type="EMBL" id="NRSJ01000003">
    <property type="protein sequence ID" value="MBK1703511.1"/>
    <property type="molecule type" value="Genomic_DNA"/>
</dbReference>
<dbReference type="CDD" id="cd06261">
    <property type="entry name" value="TM_PBP2"/>
    <property type="match status" value="1"/>
</dbReference>
<evidence type="ECO:0000256" key="11">
    <source>
        <dbReference type="RuleBase" id="RU363032"/>
    </source>
</evidence>
<evidence type="ECO:0000313" key="13">
    <source>
        <dbReference type="EMBL" id="MBK1703511.1"/>
    </source>
</evidence>
<feature type="transmembrane region" description="Helical" evidence="11">
    <location>
        <begin position="228"/>
        <end position="258"/>
    </location>
</feature>
<dbReference type="GO" id="GO:0015099">
    <property type="term" value="F:nickel cation transmembrane transporter activity"/>
    <property type="evidence" value="ECO:0007669"/>
    <property type="project" value="InterPro"/>
</dbReference>
<dbReference type="InterPro" id="IPR050045">
    <property type="entry name" value="Opp2B"/>
</dbReference>
<feature type="transmembrane region" description="Helical" evidence="11">
    <location>
        <begin position="7"/>
        <end position="30"/>
    </location>
</feature>
<keyword evidence="9 11" id="KW-0472">Membrane</keyword>
<name>A0AAJ0U1G9_9GAMM</name>
<proteinExistence type="inferred from homology"/>
<comment type="similarity">
    <text evidence="10">Belongs to the binding-protein-dependent transport system permease family. OppBC subfamily.</text>
</comment>
<dbReference type="PANTHER" id="PTHR43163">
    <property type="entry name" value="DIPEPTIDE TRANSPORT SYSTEM PERMEASE PROTEIN DPPB-RELATED"/>
    <property type="match status" value="1"/>
</dbReference>
<dbReference type="PANTHER" id="PTHR43163:SF6">
    <property type="entry name" value="DIPEPTIDE TRANSPORT SYSTEM PERMEASE PROTEIN DPPB-RELATED"/>
    <property type="match status" value="1"/>
</dbReference>
<keyword evidence="14" id="KW-1185">Reference proteome</keyword>
<feature type="transmembrane region" description="Helical" evidence="11">
    <location>
        <begin position="173"/>
        <end position="192"/>
    </location>
</feature>
<feature type="transmembrane region" description="Helical" evidence="11">
    <location>
        <begin position="278"/>
        <end position="299"/>
    </location>
</feature>
<dbReference type="NCBIfam" id="NF045470">
    <property type="entry name" value="Opp2B"/>
    <property type="match status" value="1"/>
</dbReference>
<evidence type="ECO:0000256" key="2">
    <source>
        <dbReference type="ARBA" id="ARBA00022448"/>
    </source>
</evidence>
<reference evidence="13" key="2">
    <citation type="journal article" date="2020" name="Microorganisms">
        <title>Osmotic Adaptation and Compatible Solute Biosynthesis of Phototrophic Bacteria as Revealed from Genome Analyses.</title>
        <authorList>
            <person name="Imhoff J.F."/>
            <person name="Rahn T."/>
            <person name="Kunzel S."/>
            <person name="Keller A."/>
            <person name="Neulinger S.C."/>
        </authorList>
    </citation>
    <scope>NUCLEOTIDE SEQUENCE</scope>
    <source>
        <strain evidence="13">DSM 11080</strain>
    </source>
</reference>
<feature type="transmembrane region" description="Helical" evidence="11">
    <location>
        <begin position="99"/>
        <end position="123"/>
    </location>
</feature>
<dbReference type="Proteomes" id="UP001296776">
    <property type="component" value="Unassembled WGS sequence"/>
</dbReference>